<dbReference type="NCBIfam" id="TIGR03696">
    <property type="entry name" value="Rhs_assc_core"/>
    <property type="match status" value="1"/>
</dbReference>
<dbReference type="InterPro" id="IPR038332">
    <property type="entry name" value="PPE_sf"/>
</dbReference>
<dbReference type="Pfam" id="PF20148">
    <property type="entry name" value="DUF6531"/>
    <property type="match status" value="1"/>
</dbReference>
<feature type="compositionally biased region" description="Polar residues" evidence="2">
    <location>
        <begin position="1347"/>
        <end position="1357"/>
    </location>
</feature>
<feature type="compositionally biased region" description="Basic and acidic residues" evidence="2">
    <location>
        <begin position="334"/>
        <end position="352"/>
    </location>
</feature>
<keyword evidence="6" id="KW-1185">Reference proteome</keyword>
<dbReference type="InterPro" id="IPR031325">
    <property type="entry name" value="RHS_repeat"/>
</dbReference>
<dbReference type="InterPro" id="IPR022385">
    <property type="entry name" value="Rhs_assc_core"/>
</dbReference>
<dbReference type="Pfam" id="PF25023">
    <property type="entry name" value="TEN_YD-shell"/>
    <property type="match status" value="2"/>
</dbReference>
<comment type="caution">
    <text evidence="5">The sequence shown here is derived from an EMBL/GenBank/DDBJ whole genome shotgun (WGS) entry which is preliminary data.</text>
</comment>
<accession>A0A9X2N7R0</accession>
<dbReference type="InterPro" id="IPR006530">
    <property type="entry name" value="YD"/>
</dbReference>
<dbReference type="NCBIfam" id="TIGR01643">
    <property type="entry name" value="YD_repeat_2x"/>
    <property type="match status" value="6"/>
</dbReference>
<feature type="domain" description="Teneurin-like YD-shell" evidence="4">
    <location>
        <begin position="1046"/>
        <end position="1298"/>
    </location>
</feature>
<evidence type="ECO:0000259" key="4">
    <source>
        <dbReference type="Pfam" id="PF25023"/>
    </source>
</evidence>
<name>A0A9X2N7R0_9PSEU</name>
<feature type="compositionally biased region" description="Low complexity" evidence="2">
    <location>
        <begin position="289"/>
        <end position="298"/>
    </location>
</feature>
<feature type="domain" description="DUF6531" evidence="3">
    <location>
        <begin position="356"/>
        <end position="427"/>
    </location>
</feature>
<feature type="region of interest" description="Disordered" evidence="2">
    <location>
        <begin position="1298"/>
        <end position="1431"/>
    </location>
</feature>
<dbReference type="Pfam" id="PF05593">
    <property type="entry name" value="RHS_repeat"/>
    <property type="match status" value="3"/>
</dbReference>
<feature type="compositionally biased region" description="Basic and acidic residues" evidence="2">
    <location>
        <begin position="251"/>
        <end position="271"/>
    </location>
</feature>
<feature type="domain" description="Teneurin-like YD-shell" evidence="4">
    <location>
        <begin position="883"/>
        <end position="1025"/>
    </location>
</feature>
<sequence length="1611" mass="172178">MKDSTTAVSGVPLLEDATGLKTAIESGDWAAVAMGAVGTALDALTAVMDPFGAIFAAGVGWLIEHVGPLKEALNALTGNADEIAAQSETWTNVAKELESVSTELVDLVKKDLGGWTGPAADAYRTRARDTSTLIASAQKGCEGAASGVKTAGEVVAAVRTLVRDIIAELVGHLISWALQVVFTLGIGLTWVVPQVVAAVAKTASKIASLTTKLVKALKALMPLLKKAGTLFDDAAKALRKIKPGKVKPAGKPKDITAKPSPEPKPHPKDGDTTGTAGDHSGNHSGGDGTHTSGDHGSSAKNPPPDGTRGGPGNHENSGSGGGNDGVDTAGAKGNPHDNTSDPAKNKEPEKKCTGFDPIDLATGDLLVTETDLLVPGDLGALVVRNHVSSYRDGRWFGPSWTSVVDERLERVPGGLRYFSADAMVLTFPVPGAGAAVTAAAGPLRLLHADGDEFALTDPGRGWTRRFRPHPRLRDTLLLHEIRTEEGESVSLGYDDAGVPATIAHSAGARLVLHVADGRLRGIQALGEARPVQVARYEYDEHGHLSVRHNSSPRPAHYTHDREGRLLGWIDHVGHWYRQVYDAQGRVVRAIGEGGYLEGTLAYSAGRTVTTDSLGHQRILEFDEAGNLVADTDRLGATTRFSWGRYQTLATRTDPLGRRTEFEHDASGRLRTVVRPDGSRVEIVTRTATELVIAVADGDRTRQRRYTAPLLPDPYADVLGGSAEHDPEPAAGPGAMAAPVAPGERDMFGRPRTVRSASGGRETLSWSVEGELHAVAGADGARYQWLLDAEGAAVRRTDPLNRVTATEYGPFGLVTATTDPSGARTLRRYDTELRQVSVTNPAGQTWEFTLDAEGRMTAQRDFGGRVSRYEYDTAGQLVRSTNAAGESVTYSYDLLGSLVRRESAARTDTYRYDPVGNLVHASGPGGETTLEYDDTGRVLRQTTTGRTTSFAYTGDAAVTRRTPSGVVAAWSRGTDGTDRLDVAGVELVLAHDAAGHLTEVRERERTLLGQEFDANGRLIGQRTPIGSRRFHRGLDGGVTERTDATGAARYERDQLGRITAVHTSYGTEQYHYDVLGDLVSSSVGTGAEAGPRRYAGGVPQSAGAVRYAHDAQGRMTARTVAGPEGAMTWTFAWDPHDQLVGVRTPDGGNWRYVYDSLDRRVAKQRLDPAGRVAEQVEFVWDGIVLVEALHSTAGVPTTTLTWAHHPDDDRPLVQVLTGPDGATRPAAVLVTDAVGTPVELVGTDGGGALLPTTLWGRAPAGAEATPLRFPGQYHDPETGLHFNVFRYYDPGNARYLNPDPLGLRPAPNPQTYVADPLGAADPSGLTDDLMNNPLAYGRDPSTRKRKCTQQFGQATQGSPSGGKKQRLPGRTSSTKPGGSSGKPEWDQKPSGPKHDGRHESQGGGRETGPLKLDGSDPANAMKGTDKGNCTDVPQIMDAKAKGTLTPEFKNLLGDSEMIKGHMHTERLGGAGDAPNLTPLSKKANTTMSGQFEAKLFHANDTVGLIKRARPDDDVLTARGYSPQEISRLNKAFDDLHIDYSVKTSDNLKLPNSTNEFERSVRDHLELRSDLKMDPELARYLQQNNSGQYNQLMRLMPGNMNIDTMSGALTRVP</sequence>
<dbReference type="InterPro" id="IPR045351">
    <property type="entry name" value="DUF6531"/>
</dbReference>
<gene>
    <name evidence="5" type="ORF">M8542_08230</name>
</gene>
<dbReference type="RefSeq" id="WP_257919425.1">
    <property type="nucleotide sequence ID" value="NZ_JAMXQV010000003.1"/>
</dbReference>
<evidence type="ECO:0000256" key="2">
    <source>
        <dbReference type="SAM" id="MobiDB-lite"/>
    </source>
</evidence>
<dbReference type="InterPro" id="IPR050708">
    <property type="entry name" value="T6SS_VgrG/RHS"/>
</dbReference>
<evidence type="ECO:0000256" key="1">
    <source>
        <dbReference type="ARBA" id="ARBA00022737"/>
    </source>
</evidence>
<keyword evidence="1" id="KW-0677">Repeat</keyword>
<evidence type="ECO:0000313" key="5">
    <source>
        <dbReference type="EMBL" id="MCR6482802.1"/>
    </source>
</evidence>
<evidence type="ECO:0000313" key="6">
    <source>
        <dbReference type="Proteomes" id="UP001144096"/>
    </source>
</evidence>
<dbReference type="InterPro" id="IPR056823">
    <property type="entry name" value="TEN-like_YD-shell"/>
</dbReference>
<dbReference type="Gene3D" id="1.20.1260.20">
    <property type="entry name" value="PPE superfamily"/>
    <property type="match status" value="1"/>
</dbReference>
<feature type="compositionally biased region" description="Basic and acidic residues" evidence="2">
    <location>
        <begin position="1382"/>
        <end position="1399"/>
    </location>
</feature>
<feature type="compositionally biased region" description="Gly residues" evidence="2">
    <location>
        <begin position="307"/>
        <end position="324"/>
    </location>
</feature>
<dbReference type="EMBL" id="JAMXQV010000003">
    <property type="protein sequence ID" value="MCR6482802.1"/>
    <property type="molecule type" value="Genomic_DNA"/>
</dbReference>
<dbReference type="PANTHER" id="PTHR32305">
    <property type="match status" value="1"/>
</dbReference>
<dbReference type="PANTHER" id="PTHR32305:SF15">
    <property type="entry name" value="PROTEIN RHSA-RELATED"/>
    <property type="match status" value="1"/>
</dbReference>
<protein>
    <submittedName>
        <fullName evidence="5">DUF6531 domain-containing protein</fullName>
    </submittedName>
</protein>
<dbReference type="Proteomes" id="UP001144096">
    <property type="component" value="Unassembled WGS sequence"/>
</dbReference>
<organism evidence="5 6">
    <name type="scientific">Amycolatopsis iheyensis</name>
    <dbReference type="NCBI Taxonomy" id="2945988"/>
    <lineage>
        <taxon>Bacteria</taxon>
        <taxon>Bacillati</taxon>
        <taxon>Actinomycetota</taxon>
        <taxon>Actinomycetes</taxon>
        <taxon>Pseudonocardiales</taxon>
        <taxon>Pseudonocardiaceae</taxon>
        <taxon>Amycolatopsis</taxon>
    </lineage>
</organism>
<feature type="compositionally biased region" description="Low complexity" evidence="2">
    <location>
        <begin position="1367"/>
        <end position="1376"/>
    </location>
</feature>
<dbReference type="SUPFAM" id="SSF69304">
    <property type="entry name" value="Tricorn protease N-terminal domain"/>
    <property type="match status" value="1"/>
</dbReference>
<reference evidence="5" key="1">
    <citation type="submission" date="2022-06" db="EMBL/GenBank/DDBJ databases">
        <title>Amycolatopsis iheyaensis sp. nov., a new species of the genus Amycolatopsis isolated from soil in Iheya island, Japan.</title>
        <authorList>
            <person name="Ngamcharungchit C."/>
            <person name="Kanto H."/>
            <person name="Take A."/>
            <person name="Intra B."/>
            <person name="Matsumoto A."/>
            <person name="Panbangred W."/>
            <person name="Inahashi Y."/>
        </authorList>
    </citation>
    <scope>NUCLEOTIDE SEQUENCE</scope>
    <source>
        <strain evidence="5">OK19-0408</strain>
    </source>
</reference>
<dbReference type="Gene3D" id="2.180.10.10">
    <property type="entry name" value="RHS repeat-associated core"/>
    <property type="match status" value="3"/>
</dbReference>
<feature type="region of interest" description="Disordered" evidence="2">
    <location>
        <begin position="242"/>
        <end position="352"/>
    </location>
</feature>
<proteinExistence type="predicted"/>
<evidence type="ECO:0000259" key="3">
    <source>
        <dbReference type="Pfam" id="PF20148"/>
    </source>
</evidence>